<evidence type="ECO:0000313" key="3">
    <source>
        <dbReference type="Proteomes" id="UP000546464"/>
    </source>
</evidence>
<protein>
    <submittedName>
        <fullName evidence="2">Uncharacterized protein</fullName>
    </submittedName>
</protein>
<dbReference type="AlphaFoldDB" id="A0A842H972"/>
<feature type="region of interest" description="Disordered" evidence="1">
    <location>
        <begin position="1"/>
        <end position="22"/>
    </location>
</feature>
<proteinExistence type="predicted"/>
<sequence length="125" mass="14215">MPVTTTSTSVAAGEGEDSSDRTDLFGWFKPWVRLGSSYISWEEGEELRSHKVMVRTRPGVQLSVLSDGSEHVRFHSNLTCLDERGYYQLKVWPRSTRGYCEDKITLLATLPGGREKLYRIRACVD</sequence>
<dbReference type="RefSeq" id="WP_185674071.1">
    <property type="nucleotide sequence ID" value="NZ_JACHVB010000012.1"/>
</dbReference>
<evidence type="ECO:0000313" key="2">
    <source>
        <dbReference type="EMBL" id="MBC2593073.1"/>
    </source>
</evidence>
<dbReference type="Proteomes" id="UP000546464">
    <property type="component" value="Unassembled WGS sequence"/>
</dbReference>
<evidence type="ECO:0000256" key="1">
    <source>
        <dbReference type="SAM" id="MobiDB-lite"/>
    </source>
</evidence>
<dbReference type="EMBL" id="JACHVB010000012">
    <property type="protein sequence ID" value="MBC2593073.1"/>
    <property type="molecule type" value="Genomic_DNA"/>
</dbReference>
<keyword evidence="3" id="KW-1185">Reference proteome</keyword>
<gene>
    <name evidence="2" type="ORF">H5P28_02250</name>
</gene>
<feature type="compositionally biased region" description="Polar residues" evidence="1">
    <location>
        <begin position="1"/>
        <end position="10"/>
    </location>
</feature>
<organism evidence="2 3">
    <name type="scientific">Ruficoccus amylovorans</name>
    <dbReference type="NCBI Taxonomy" id="1804625"/>
    <lineage>
        <taxon>Bacteria</taxon>
        <taxon>Pseudomonadati</taxon>
        <taxon>Verrucomicrobiota</taxon>
        <taxon>Opitutia</taxon>
        <taxon>Puniceicoccales</taxon>
        <taxon>Cerasicoccaceae</taxon>
        <taxon>Ruficoccus</taxon>
    </lineage>
</organism>
<accession>A0A842H972</accession>
<name>A0A842H972_9BACT</name>
<reference evidence="2 3" key="1">
    <citation type="submission" date="2020-07" db="EMBL/GenBank/DDBJ databases">
        <authorList>
            <person name="Feng X."/>
        </authorList>
    </citation>
    <scope>NUCLEOTIDE SEQUENCE [LARGE SCALE GENOMIC DNA]</scope>
    <source>
        <strain evidence="2 3">JCM31066</strain>
    </source>
</reference>
<comment type="caution">
    <text evidence="2">The sequence shown here is derived from an EMBL/GenBank/DDBJ whole genome shotgun (WGS) entry which is preliminary data.</text>
</comment>